<dbReference type="CDD" id="cd20071">
    <property type="entry name" value="SET_SMYD"/>
    <property type="match status" value="1"/>
</dbReference>
<name>A0AAE0CB62_9CHLO</name>
<protein>
    <recommendedName>
        <fullName evidence="2">SET domain-containing protein</fullName>
    </recommendedName>
</protein>
<evidence type="ECO:0000313" key="3">
    <source>
        <dbReference type="EMBL" id="KAK3250695.1"/>
    </source>
</evidence>
<evidence type="ECO:0000256" key="1">
    <source>
        <dbReference type="SAM" id="MobiDB-lite"/>
    </source>
</evidence>
<dbReference type="Gene3D" id="2.170.270.10">
    <property type="entry name" value="SET domain"/>
    <property type="match status" value="1"/>
</dbReference>
<gene>
    <name evidence="3" type="ORF">CYMTET_39935</name>
</gene>
<dbReference type="SMART" id="SM00317">
    <property type="entry name" value="SET"/>
    <property type="match status" value="1"/>
</dbReference>
<keyword evidence="4" id="KW-1185">Reference proteome</keyword>
<dbReference type="InterPro" id="IPR046341">
    <property type="entry name" value="SET_dom_sf"/>
</dbReference>
<dbReference type="SUPFAM" id="SSF82199">
    <property type="entry name" value="SET domain"/>
    <property type="match status" value="1"/>
</dbReference>
<proteinExistence type="predicted"/>
<dbReference type="EMBL" id="LGRX02026547">
    <property type="protein sequence ID" value="KAK3250695.1"/>
    <property type="molecule type" value="Genomic_DNA"/>
</dbReference>
<reference evidence="3 4" key="1">
    <citation type="journal article" date="2015" name="Genome Biol. Evol.">
        <title>Comparative Genomics of a Bacterivorous Green Alga Reveals Evolutionary Causalities and Consequences of Phago-Mixotrophic Mode of Nutrition.</title>
        <authorList>
            <person name="Burns J.A."/>
            <person name="Paasch A."/>
            <person name="Narechania A."/>
            <person name="Kim E."/>
        </authorList>
    </citation>
    <scope>NUCLEOTIDE SEQUENCE [LARGE SCALE GENOMIC DNA]</scope>
    <source>
        <strain evidence="3 4">PLY_AMNH</strain>
    </source>
</reference>
<evidence type="ECO:0000313" key="4">
    <source>
        <dbReference type="Proteomes" id="UP001190700"/>
    </source>
</evidence>
<dbReference type="Pfam" id="PF00856">
    <property type="entry name" value="SET"/>
    <property type="match status" value="1"/>
</dbReference>
<dbReference type="InterPro" id="IPR050869">
    <property type="entry name" value="H3K4_H4K5_MeTrfase"/>
</dbReference>
<dbReference type="Proteomes" id="UP001190700">
    <property type="component" value="Unassembled WGS sequence"/>
</dbReference>
<dbReference type="AlphaFoldDB" id="A0AAE0CB62"/>
<dbReference type="PROSITE" id="PS50280">
    <property type="entry name" value="SET"/>
    <property type="match status" value="1"/>
</dbReference>
<organism evidence="3 4">
    <name type="scientific">Cymbomonas tetramitiformis</name>
    <dbReference type="NCBI Taxonomy" id="36881"/>
    <lineage>
        <taxon>Eukaryota</taxon>
        <taxon>Viridiplantae</taxon>
        <taxon>Chlorophyta</taxon>
        <taxon>Pyramimonadophyceae</taxon>
        <taxon>Pyramimonadales</taxon>
        <taxon>Pyramimonadaceae</taxon>
        <taxon>Cymbomonas</taxon>
    </lineage>
</organism>
<dbReference type="InterPro" id="IPR001214">
    <property type="entry name" value="SET_dom"/>
</dbReference>
<feature type="region of interest" description="Disordered" evidence="1">
    <location>
        <begin position="479"/>
        <end position="499"/>
    </location>
</feature>
<feature type="domain" description="SET" evidence="2">
    <location>
        <begin position="18"/>
        <end position="205"/>
    </location>
</feature>
<evidence type="ECO:0000259" key="2">
    <source>
        <dbReference type="PROSITE" id="PS50280"/>
    </source>
</evidence>
<dbReference type="PANTHER" id="PTHR12197">
    <property type="entry name" value="HISTONE-LYSINE N-METHYLTRANSFERASE SMYD"/>
    <property type="match status" value="1"/>
</dbReference>
<dbReference type="PANTHER" id="PTHR12197:SF292">
    <property type="entry name" value="SET DOMAIN-CONTAINING PROTEIN"/>
    <property type="match status" value="1"/>
</dbReference>
<accession>A0AAE0CB62</accession>
<sequence>MATIPAAVSVDLERSFETYLEILPSIAGGGRGVFAKQDIRAGTLLFTEHPAITVPDDRGEAESLHGAMTRQVIQSEHRVKLLASMAVLHPTALKSLPQAQLTLAREQHAHELKSLADKQTLEPRLNEEEVLLVYLKMQMNAFYSGLYLNMAMINHACRPNCIKFSPKSISTGVERQGADCAAVAYSEARAVDDISAGEEITWSYLHPPEQSHLSRQRLFQEQHYCDLGPSPFPEEMEAIPPNGSSEKEAVVWIMDLERSLDDMDARLAAGALSSTEALEEAQQMKARALERLSEGHIVLCRINHALIQARIDGPAREKRSALPSDSLMWARPPPPISTLALIGLQEREQASRALHRVLAEMAEPDPALAVALLKACLSVREAQQKYMGAEHCDVATVMNDMQEAIVFLLTRAPQLLHESFPQYDTVAKAARAENEYRKKFLYIRGLYGGATARTGSSGESTVAVVDADARQQVSAVGEECRKSQTDTNGDSSDMWALFD</sequence>
<comment type="caution">
    <text evidence="3">The sequence shown here is derived from an EMBL/GenBank/DDBJ whole genome shotgun (WGS) entry which is preliminary data.</text>
</comment>